<keyword evidence="3" id="KW-1185">Reference proteome</keyword>
<feature type="region of interest" description="Disordered" evidence="1">
    <location>
        <begin position="221"/>
        <end position="246"/>
    </location>
</feature>
<accession>A0A4Z0YSA1</accession>
<reference evidence="2 3" key="1">
    <citation type="submission" date="2019-03" db="EMBL/GenBank/DDBJ databases">
        <title>Draft genome sequence of Xylaria hypoxylon DSM 108379, a ubiquitous saprotrophic-parasitic fungi on hardwood.</title>
        <authorList>
            <person name="Buettner E."/>
            <person name="Leonhardt S."/>
            <person name="Gebauer A.M."/>
            <person name="Liers C."/>
            <person name="Hofrichter M."/>
            <person name="Kellner H."/>
        </authorList>
    </citation>
    <scope>NUCLEOTIDE SEQUENCE [LARGE SCALE GENOMIC DNA]</scope>
    <source>
        <strain evidence="2 3">DSM 108379</strain>
    </source>
</reference>
<protein>
    <submittedName>
        <fullName evidence="2">Uncharacterized protein</fullName>
    </submittedName>
</protein>
<evidence type="ECO:0000313" key="2">
    <source>
        <dbReference type="EMBL" id="TGJ87279.1"/>
    </source>
</evidence>
<comment type="caution">
    <text evidence="2">The sequence shown here is derived from an EMBL/GenBank/DDBJ whole genome shotgun (WGS) entry which is preliminary data.</text>
</comment>
<gene>
    <name evidence="2" type="ORF">E0Z10_g1479</name>
</gene>
<name>A0A4Z0YSA1_9PEZI</name>
<organism evidence="2 3">
    <name type="scientific">Xylaria hypoxylon</name>
    <dbReference type="NCBI Taxonomy" id="37992"/>
    <lineage>
        <taxon>Eukaryota</taxon>
        <taxon>Fungi</taxon>
        <taxon>Dikarya</taxon>
        <taxon>Ascomycota</taxon>
        <taxon>Pezizomycotina</taxon>
        <taxon>Sordariomycetes</taxon>
        <taxon>Xylariomycetidae</taxon>
        <taxon>Xylariales</taxon>
        <taxon>Xylariaceae</taxon>
        <taxon>Xylaria</taxon>
    </lineage>
</organism>
<evidence type="ECO:0000313" key="3">
    <source>
        <dbReference type="Proteomes" id="UP000297716"/>
    </source>
</evidence>
<sequence>MREGFHWDASNVIKEEGYIEYGKGPRSVKNLASAATRWYFLTDTDQPRRWIASLDVRAFDAKILYNFDLSRLSRELVRTVWASNQDKQQIYGYQSYTPPDKSSDTTEILMTGFNMIYDKMPMEGFWPWPRKENEATGADTVLCEGSLECHLFTNITTTTIINITNIITNTITTIITNIINIIIMMFQFPVDIITILSNLIKYIIDLRPLVDLVSSPGHHQVNDTAPPATMPLPVGASSTNQRRDVEDGWRDEAVPLLDELGLNVREDVGRQHPEEDVGGRGGGNGTLLVLSYDETC</sequence>
<dbReference type="AlphaFoldDB" id="A0A4Z0YSA1"/>
<dbReference type="OrthoDB" id="4589291at2759"/>
<evidence type="ECO:0000256" key="1">
    <source>
        <dbReference type="SAM" id="MobiDB-lite"/>
    </source>
</evidence>
<proteinExistence type="predicted"/>
<dbReference type="EMBL" id="SKBN01000015">
    <property type="protein sequence ID" value="TGJ87279.1"/>
    <property type="molecule type" value="Genomic_DNA"/>
</dbReference>
<dbReference type="Proteomes" id="UP000297716">
    <property type="component" value="Unassembled WGS sequence"/>
</dbReference>